<name>X0XSL4_9ZZZZ</name>
<feature type="non-terminal residue" evidence="7">
    <location>
        <position position="1"/>
    </location>
</feature>
<dbReference type="SUPFAM" id="SSF55729">
    <property type="entry name" value="Acyl-CoA N-acyltransferases (Nat)"/>
    <property type="match status" value="1"/>
</dbReference>
<dbReference type="InterPro" id="IPR003447">
    <property type="entry name" value="FEMABX"/>
</dbReference>
<keyword evidence="2" id="KW-0808">Transferase</keyword>
<evidence type="ECO:0000256" key="6">
    <source>
        <dbReference type="ARBA" id="ARBA00023316"/>
    </source>
</evidence>
<keyword evidence="4" id="KW-0573">Peptidoglycan synthesis</keyword>
<dbReference type="AlphaFoldDB" id="X0XSL4"/>
<organism evidence="7">
    <name type="scientific">marine sediment metagenome</name>
    <dbReference type="NCBI Taxonomy" id="412755"/>
    <lineage>
        <taxon>unclassified sequences</taxon>
        <taxon>metagenomes</taxon>
        <taxon>ecological metagenomes</taxon>
    </lineage>
</organism>
<dbReference type="PROSITE" id="PS51191">
    <property type="entry name" value="FEMABX"/>
    <property type="match status" value="1"/>
</dbReference>
<keyword evidence="3" id="KW-0133">Cell shape</keyword>
<evidence type="ECO:0000256" key="2">
    <source>
        <dbReference type="ARBA" id="ARBA00022679"/>
    </source>
</evidence>
<dbReference type="InterPro" id="IPR016181">
    <property type="entry name" value="Acyl_CoA_acyltransferase"/>
</dbReference>
<comment type="caution">
    <text evidence="7">The sequence shown here is derived from an EMBL/GenBank/DDBJ whole genome shotgun (WGS) entry which is preliminary data.</text>
</comment>
<evidence type="ECO:0000256" key="3">
    <source>
        <dbReference type="ARBA" id="ARBA00022960"/>
    </source>
</evidence>
<evidence type="ECO:0000256" key="5">
    <source>
        <dbReference type="ARBA" id="ARBA00023315"/>
    </source>
</evidence>
<dbReference type="PANTHER" id="PTHR36174:SF1">
    <property type="entry name" value="LIPID II:GLYCINE GLYCYLTRANSFERASE"/>
    <property type="match status" value="1"/>
</dbReference>
<sequence length="147" mass="17608">EREQFHPFSLQCLKNEFQVFIDDDQILVFLGKYKNEVIAGAMLIFWQDTAFYHQGASLRKYAKIPVNYLLQWEAIKEAKRRGMRYYSFWGIAPEDKPNHPWKGLTLFKKGFGGRPEEYVKTQDFVLSSRYWPNYIVERARKLKRGFK</sequence>
<gene>
    <name evidence="7" type="ORF">S01H1_78498</name>
</gene>
<protein>
    <recommendedName>
        <fullName evidence="8">BioF2-like acetyltransferase domain-containing protein</fullName>
    </recommendedName>
</protein>
<dbReference type="GO" id="GO:0071555">
    <property type="term" value="P:cell wall organization"/>
    <property type="evidence" value="ECO:0007669"/>
    <property type="project" value="UniProtKB-KW"/>
</dbReference>
<dbReference type="InterPro" id="IPR050644">
    <property type="entry name" value="PG_Glycine_Bridge_Synth"/>
</dbReference>
<dbReference type="EMBL" id="BARS01052837">
    <property type="protein sequence ID" value="GAG46184.1"/>
    <property type="molecule type" value="Genomic_DNA"/>
</dbReference>
<evidence type="ECO:0008006" key="8">
    <source>
        <dbReference type="Google" id="ProtNLM"/>
    </source>
</evidence>
<dbReference type="Gene3D" id="3.40.630.30">
    <property type="match status" value="1"/>
</dbReference>
<reference evidence="7" key="1">
    <citation type="journal article" date="2014" name="Front. Microbiol.">
        <title>High frequency of phylogenetically diverse reductive dehalogenase-homologous genes in deep subseafloor sedimentary metagenomes.</title>
        <authorList>
            <person name="Kawai M."/>
            <person name="Futagami T."/>
            <person name="Toyoda A."/>
            <person name="Takaki Y."/>
            <person name="Nishi S."/>
            <person name="Hori S."/>
            <person name="Arai W."/>
            <person name="Tsubouchi T."/>
            <person name="Morono Y."/>
            <person name="Uchiyama I."/>
            <person name="Ito T."/>
            <person name="Fujiyama A."/>
            <person name="Inagaki F."/>
            <person name="Takami H."/>
        </authorList>
    </citation>
    <scope>NUCLEOTIDE SEQUENCE</scope>
    <source>
        <strain evidence="7">Expedition CK06-06</strain>
    </source>
</reference>
<evidence type="ECO:0000256" key="1">
    <source>
        <dbReference type="ARBA" id="ARBA00009943"/>
    </source>
</evidence>
<dbReference type="GO" id="GO:0009252">
    <property type="term" value="P:peptidoglycan biosynthetic process"/>
    <property type="evidence" value="ECO:0007669"/>
    <property type="project" value="UniProtKB-KW"/>
</dbReference>
<dbReference type="PANTHER" id="PTHR36174">
    <property type="entry name" value="LIPID II:GLYCINE GLYCYLTRANSFERASE"/>
    <property type="match status" value="1"/>
</dbReference>
<keyword evidence="6" id="KW-0961">Cell wall biogenesis/degradation</keyword>
<keyword evidence="5" id="KW-0012">Acyltransferase</keyword>
<dbReference type="GO" id="GO:0016755">
    <property type="term" value="F:aminoacyltransferase activity"/>
    <property type="evidence" value="ECO:0007669"/>
    <property type="project" value="InterPro"/>
</dbReference>
<dbReference type="Pfam" id="PF02388">
    <property type="entry name" value="FemAB"/>
    <property type="match status" value="1"/>
</dbReference>
<dbReference type="GO" id="GO:0008360">
    <property type="term" value="P:regulation of cell shape"/>
    <property type="evidence" value="ECO:0007669"/>
    <property type="project" value="UniProtKB-KW"/>
</dbReference>
<evidence type="ECO:0000313" key="7">
    <source>
        <dbReference type="EMBL" id="GAG46184.1"/>
    </source>
</evidence>
<comment type="similarity">
    <text evidence="1">Belongs to the FemABX family.</text>
</comment>
<evidence type="ECO:0000256" key="4">
    <source>
        <dbReference type="ARBA" id="ARBA00022984"/>
    </source>
</evidence>
<accession>X0XSL4</accession>
<proteinExistence type="inferred from homology"/>